<reference evidence="2" key="1">
    <citation type="submission" date="2023-06" db="EMBL/GenBank/DDBJ databases">
        <authorList>
            <person name="Kurt Z."/>
        </authorList>
    </citation>
    <scope>NUCLEOTIDE SEQUENCE</scope>
</reference>
<comment type="caution">
    <text evidence="2">The sequence shown here is derived from an EMBL/GenBank/DDBJ whole genome shotgun (WGS) entry which is preliminary data.</text>
</comment>
<keyword evidence="4" id="KW-1185">Reference proteome</keyword>
<keyword evidence="1" id="KW-0812">Transmembrane</keyword>
<evidence type="ECO:0000313" key="3">
    <source>
        <dbReference type="EMBL" id="CAL5973799.1"/>
    </source>
</evidence>
<keyword evidence="1" id="KW-1133">Transmembrane helix</keyword>
<dbReference type="EMBL" id="CAXDID020000004">
    <property type="protein sequence ID" value="CAL5973799.1"/>
    <property type="molecule type" value="Genomic_DNA"/>
</dbReference>
<evidence type="ECO:0000313" key="2">
    <source>
        <dbReference type="EMBL" id="CAI9933365.1"/>
    </source>
</evidence>
<accession>A0AA86PAY3</accession>
<feature type="transmembrane region" description="Helical" evidence="1">
    <location>
        <begin position="60"/>
        <end position="86"/>
    </location>
</feature>
<feature type="transmembrane region" description="Helical" evidence="1">
    <location>
        <begin position="7"/>
        <end position="27"/>
    </location>
</feature>
<keyword evidence="1" id="KW-0472">Membrane</keyword>
<name>A0AA86PAY3_9EUKA</name>
<dbReference type="EMBL" id="CATOUU010000531">
    <property type="protein sequence ID" value="CAI9933365.1"/>
    <property type="molecule type" value="Genomic_DNA"/>
</dbReference>
<organism evidence="2">
    <name type="scientific">Hexamita inflata</name>
    <dbReference type="NCBI Taxonomy" id="28002"/>
    <lineage>
        <taxon>Eukaryota</taxon>
        <taxon>Metamonada</taxon>
        <taxon>Diplomonadida</taxon>
        <taxon>Hexamitidae</taxon>
        <taxon>Hexamitinae</taxon>
        <taxon>Hexamita</taxon>
    </lineage>
</organism>
<sequence length="139" mass="16507">MSFLTDTIIFCVLCYLIKFNIFLFPILSAKFTNRYFYCLLAPTVDFNQSLFSFRHFVQRFLNWFISHLVVIIIDTQYLIFVSLLFIQSANYRDADQFVGFSKSMSSRYLVFCKHILNQQDPVLHQIIYVITAQYACFTI</sequence>
<evidence type="ECO:0000313" key="4">
    <source>
        <dbReference type="Proteomes" id="UP001642409"/>
    </source>
</evidence>
<gene>
    <name evidence="2" type="ORF">HINF_LOCUS21010</name>
    <name evidence="3" type="ORF">HINF_LOCUS2556</name>
</gene>
<reference evidence="3 4" key="2">
    <citation type="submission" date="2024-07" db="EMBL/GenBank/DDBJ databases">
        <authorList>
            <person name="Akdeniz Z."/>
        </authorList>
    </citation>
    <scope>NUCLEOTIDE SEQUENCE [LARGE SCALE GENOMIC DNA]</scope>
</reference>
<evidence type="ECO:0000256" key="1">
    <source>
        <dbReference type="SAM" id="Phobius"/>
    </source>
</evidence>
<dbReference type="AlphaFoldDB" id="A0AA86PAY3"/>
<proteinExistence type="predicted"/>
<protein>
    <submittedName>
        <fullName evidence="3">Hypothetical_protein</fullName>
    </submittedName>
</protein>
<dbReference type="Proteomes" id="UP001642409">
    <property type="component" value="Unassembled WGS sequence"/>
</dbReference>